<feature type="transmembrane region" description="Helical" evidence="1">
    <location>
        <begin position="42"/>
        <end position="62"/>
    </location>
</feature>
<proteinExistence type="predicted"/>
<keyword evidence="1" id="KW-0812">Transmembrane</keyword>
<accession>A0AAW1HXG6</accession>
<dbReference type="AlphaFoldDB" id="A0AAW1HXG6"/>
<organism evidence="2 3">
    <name type="scientific">Popillia japonica</name>
    <name type="common">Japanese beetle</name>
    <dbReference type="NCBI Taxonomy" id="7064"/>
    <lineage>
        <taxon>Eukaryota</taxon>
        <taxon>Metazoa</taxon>
        <taxon>Ecdysozoa</taxon>
        <taxon>Arthropoda</taxon>
        <taxon>Hexapoda</taxon>
        <taxon>Insecta</taxon>
        <taxon>Pterygota</taxon>
        <taxon>Neoptera</taxon>
        <taxon>Endopterygota</taxon>
        <taxon>Coleoptera</taxon>
        <taxon>Polyphaga</taxon>
        <taxon>Scarabaeiformia</taxon>
        <taxon>Scarabaeidae</taxon>
        <taxon>Rutelinae</taxon>
        <taxon>Popillia</taxon>
    </lineage>
</organism>
<feature type="transmembrane region" description="Helical" evidence="1">
    <location>
        <begin position="120"/>
        <end position="144"/>
    </location>
</feature>
<gene>
    <name evidence="2" type="ORF">QE152_g38383</name>
</gene>
<dbReference type="EMBL" id="JASPKY010000823">
    <property type="protein sequence ID" value="KAK9681345.1"/>
    <property type="molecule type" value="Genomic_DNA"/>
</dbReference>
<evidence type="ECO:0000256" key="1">
    <source>
        <dbReference type="SAM" id="Phobius"/>
    </source>
</evidence>
<feature type="transmembrane region" description="Helical" evidence="1">
    <location>
        <begin position="12"/>
        <end position="30"/>
    </location>
</feature>
<sequence length="149" mass="17504">MKSAKELFRNINFVFKLVEWILCLIMCVFGDDLDDNFRLRDLVLASSAAYFIITFSLFLVYIFENTNILYELIAIFVGAILLLVTGLCCIIYHYSHSARDYEYSDGKMLIVHRSDKWYKWIPPISSIFAIACGVVMLVDWLFLFRKRKE</sequence>
<dbReference type="Proteomes" id="UP001458880">
    <property type="component" value="Unassembled WGS sequence"/>
</dbReference>
<evidence type="ECO:0000313" key="2">
    <source>
        <dbReference type="EMBL" id="KAK9681345.1"/>
    </source>
</evidence>
<keyword evidence="3" id="KW-1185">Reference proteome</keyword>
<feature type="transmembrane region" description="Helical" evidence="1">
    <location>
        <begin position="69"/>
        <end position="94"/>
    </location>
</feature>
<keyword evidence="1" id="KW-1133">Transmembrane helix</keyword>
<reference evidence="2 3" key="1">
    <citation type="journal article" date="2024" name="BMC Genomics">
        <title>De novo assembly and annotation of Popillia japonica's genome with initial clues to its potential as an invasive pest.</title>
        <authorList>
            <person name="Cucini C."/>
            <person name="Boschi S."/>
            <person name="Funari R."/>
            <person name="Cardaioli E."/>
            <person name="Iannotti N."/>
            <person name="Marturano G."/>
            <person name="Paoli F."/>
            <person name="Bruttini M."/>
            <person name="Carapelli A."/>
            <person name="Frati F."/>
            <person name="Nardi F."/>
        </authorList>
    </citation>
    <scope>NUCLEOTIDE SEQUENCE [LARGE SCALE GENOMIC DNA]</scope>
    <source>
        <strain evidence="2">DMR45628</strain>
    </source>
</reference>
<name>A0AAW1HXG6_POPJA</name>
<comment type="caution">
    <text evidence="2">The sequence shown here is derived from an EMBL/GenBank/DDBJ whole genome shotgun (WGS) entry which is preliminary data.</text>
</comment>
<protein>
    <recommendedName>
        <fullName evidence="4">NADH dehydrogenase subunit 6</fullName>
    </recommendedName>
</protein>
<evidence type="ECO:0008006" key="4">
    <source>
        <dbReference type="Google" id="ProtNLM"/>
    </source>
</evidence>
<keyword evidence="1" id="KW-0472">Membrane</keyword>
<evidence type="ECO:0000313" key="3">
    <source>
        <dbReference type="Proteomes" id="UP001458880"/>
    </source>
</evidence>